<organism evidence="1 2">
    <name type="scientific">Lysobacter soli</name>
    <dbReference type="NCBI Taxonomy" id="453783"/>
    <lineage>
        <taxon>Bacteria</taxon>
        <taxon>Pseudomonadati</taxon>
        <taxon>Pseudomonadota</taxon>
        <taxon>Gammaproteobacteria</taxon>
        <taxon>Lysobacterales</taxon>
        <taxon>Lysobacteraceae</taxon>
        <taxon>Lysobacter</taxon>
    </lineage>
</organism>
<comment type="caution">
    <text evidence="1">The sequence shown here is derived from an EMBL/GenBank/DDBJ whole genome shotgun (WGS) entry which is preliminary data.</text>
</comment>
<evidence type="ECO:0000313" key="1">
    <source>
        <dbReference type="EMBL" id="RDY68832.1"/>
    </source>
</evidence>
<name>A0A3D8VHF2_9GAMM</name>
<dbReference type="Proteomes" id="UP000256829">
    <property type="component" value="Unassembled WGS sequence"/>
</dbReference>
<keyword evidence="2" id="KW-1185">Reference proteome</keyword>
<dbReference type="Pfam" id="PF13489">
    <property type="entry name" value="Methyltransf_23"/>
    <property type="match status" value="1"/>
</dbReference>
<proteinExistence type="predicted"/>
<accession>A0A3D8VHF2</accession>
<gene>
    <name evidence="1" type="ORF">DX912_04895</name>
</gene>
<dbReference type="EMBL" id="QTJR01000002">
    <property type="protein sequence ID" value="RDY68832.1"/>
    <property type="molecule type" value="Genomic_DNA"/>
</dbReference>
<dbReference type="GO" id="GO:0032259">
    <property type="term" value="P:methylation"/>
    <property type="evidence" value="ECO:0007669"/>
    <property type="project" value="UniProtKB-KW"/>
</dbReference>
<reference evidence="1 2" key="1">
    <citation type="submission" date="2018-08" db="EMBL/GenBank/DDBJ databases">
        <title>Lysobacter soli KCTC 22011, whole genome shotgun sequence.</title>
        <authorList>
            <person name="Zhang X."/>
            <person name="Feng G."/>
            <person name="Zhu H."/>
        </authorList>
    </citation>
    <scope>NUCLEOTIDE SEQUENCE [LARGE SCALE GENOMIC DNA]</scope>
    <source>
        <strain evidence="1 2">KCTC 22011</strain>
    </source>
</reference>
<protein>
    <submittedName>
        <fullName evidence="1">Class I SAM-dependent methyltransferase</fullName>
    </submittedName>
</protein>
<dbReference type="InterPro" id="IPR029063">
    <property type="entry name" value="SAM-dependent_MTases_sf"/>
</dbReference>
<dbReference type="GO" id="GO:0008168">
    <property type="term" value="F:methyltransferase activity"/>
    <property type="evidence" value="ECO:0007669"/>
    <property type="project" value="UniProtKB-KW"/>
</dbReference>
<keyword evidence="1" id="KW-0808">Transferase</keyword>
<dbReference type="SUPFAM" id="SSF53335">
    <property type="entry name" value="S-adenosyl-L-methionine-dependent methyltransferases"/>
    <property type="match status" value="1"/>
</dbReference>
<dbReference type="Gene3D" id="3.40.50.150">
    <property type="entry name" value="Vaccinia Virus protein VP39"/>
    <property type="match status" value="1"/>
</dbReference>
<sequence>MADFDEGYTAYQTERSAIRRFVRRWYLRSAAAQLRGPTLDFGCGVGELLSRLPAGSKGVEYNRASVEHCRARGLDVAWYDGSADGWSLGTLPAEWRFDSMVISHVLEHLDEPMDVLHRLLAAAAERGVNRVLVIVPGQAGFRIDATHRTFVQWEMLRDALAGVGGWSIARRRYFPGDVRVVGEVFPHHELQVLIERR</sequence>
<dbReference type="AlphaFoldDB" id="A0A3D8VHF2"/>
<dbReference type="RefSeq" id="WP_115841347.1">
    <property type="nucleotide sequence ID" value="NZ_CP183976.1"/>
</dbReference>
<keyword evidence="1" id="KW-0489">Methyltransferase</keyword>
<evidence type="ECO:0000313" key="2">
    <source>
        <dbReference type="Proteomes" id="UP000256829"/>
    </source>
</evidence>